<protein>
    <submittedName>
        <fullName evidence="1">Uncharacterized protein</fullName>
    </submittedName>
</protein>
<dbReference type="KEGG" id="clup:CLUP02_01921"/>
<reference evidence="1" key="1">
    <citation type="journal article" date="2021" name="Mol. Plant Microbe Interact.">
        <title>Complete Genome Sequence of the Plant-Pathogenic Fungus Colletotrichum lupini.</title>
        <authorList>
            <person name="Baroncelli R."/>
            <person name="Pensec F."/>
            <person name="Da Lio D."/>
            <person name="Boufleur T."/>
            <person name="Vicente I."/>
            <person name="Sarrocco S."/>
            <person name="Picot A."/>
            <person name="Baraldi E."/>
            <person name="Sukno S."/>
            <person name="Thon M."/>
            <person name="Le Floch G."/>
        </authorList>
    </citation>
    <scope>NUCLEOTIDE SEQUENCE</scope>
    <source>
        <strain evidence="1">IMI 504893</strain>
    </source>
</reference>
<dbReference type="AlphaFoldDB" id="A0A9Q8SDY0"/>
<dbReference type="Proteomes" id="UP000830671">
    <property type="component" value="Chromosome 1"/>
</dbReference>
<dbReference type="EMBL" id="CP019471">
    <property type="protein sequence ID" value="UQC75268.1"/>
    <property type="molecule type" value="Genomic_DNA"/>
</dbReference>
<dbReference type="RefSeq" id="XP_049136914.1">
    <property type="nucleotide sequence ID" value="XM_049280957.1"/>
</dbReference>
<dbReference type="GeneID" id="73335967"/>
<evidence type="ECO:0000313" key="1">
    <source>
        <dbReference type="EMBL" id="UQC75268.1"/>
    </source>
</evidence>
<sequence length="194" mass="22102">MPLAFPLLAKYSYHLGLRKILTDDILDPTQTQKSAKIFRRRFRKRRTAAGLPRHGHPRKRLLNGGSVWVRLVGTSGPACGDVSGAYPGCQVSRLVIGYHGLVAARRSDISEARTLRYLTMSFACFSSSTGSHLEHFGEENLHLYMYDDHLAQPLIHDHHKYDRAFIAEWAQWNDFSRVILSPQRSAIRRAKFLS</sequence>
<accession>A0A9Q8SDY0</accession>
<keyword evidence="2" id="KW-1185">Reference proteome</keyword>
<name>A0A9Q8SDY0_9PEZI</name>
<evidence type="ECO:0000313" key="2">
    <source>
        <dbReference type="Proteomes" id="UP000830671"/>
    </source>
</evidence>
<gene>
    <name evidence="1" type="ORF">CLUP02_01921</name>
</gene>
<proteinExistence type="predicted"/>
<organism evidence="1 2">
    <name type="scientific">Colletotrichum lupini</name>
    <dbReference type="NCBI Taxonomy" id="145971"/>
    <lineage>
        <taxon>Eukaryota</taxon>
        <taxon>Fungi</taxon>
        <taxon>Dikarya</taxon>
        <taxon>Ascomycota</taxon>
        <taxon>Pezizomycotina</taxon>
        <taxon>Sordariomycetes</taxon>
        <taxon>Hypocreomycetidae</taxon>
        <taxon>Glomerellales</taxon>
        <taxon>Glomerellaceae</taxon>
        <taxon>Colletotrichum</taxon>
        <taxon>Colletotrichum acutatum species complex</taxon>
    </lineage>
</organism>